<accession>A0A368KRW7</accession>
<keyword evidence="2" id="KW-0472">Membrane</keyword>
<keyword evidence="2" id="KW-1133">Transmembrane helix</keyword>
<dbReference type="Pfam" id="PF13197">
    <property type="entry name" value="DUF4013"/>
    <property type="match status" value="1"/>
</dbReference>
<evidence type="ECO:0000256" key="1">
    <source>
        <dbReference type="SAM" id="MobiDB-lite"/>
    </source>
</evidence>
<dbReference type="AlphaFoldDB" id="A0A368KRW7"/>
<sequence length="261" mass="28680">MSSDNPFASPEDIHSDYSPGSDGSVQPRSSVDYLETYGKVFENSNWFFNVLILGLVALIGNYLLFIGGIIVTGYGLTLLHAKSTGQTNTYPDFDFNKFGEYLIRGFWMFLVAIVFGLCLLPIFFVLAFIMGALQHSGSDVLGALGTILFFVFCFVLGIIASLAAIPLMLRAGLQCSFTAAFDFAWIKDFISKMWVEQIVGAILLSIISWFVMLVGLVALCIGMIPAAGIVMIAQWNFFTQLYQVYIGRGGQPIPYRDSGSL</sequence>
<evidence type="ECO:0000313" key="3">
    <source>
        <dbReference type="EMBL" id="RCS50586.1"/>
    </source>
</evidence>
<protein>
    <submittedName>
        <fullName evidence="3">DUF4013 domain-containing protein</fullName>
    </submittedName>
</protein>
<dbReference type="OrthoDB" id="267029at2"/>
<name>A0A368KRW7_9BACT</name>
<evidence type="ECO:0000313" key="4">
    <source>
        <dbReference type="Proteomes" id="UP000253562"/>
    </source>
</evidence>
<feature type="region of interest" description="Disordered" evidence="1">
    <location>
        <begin position="1"/>
        <end position="26"/>
    </location>
</feature>
<comment type="caution">
    <text evidence="3">The sequence shown here is derived from an EMBL/GenBank/DDBJ whole genome shotgun (WGS) entry which is preliminary data.</text>
</comment>
<organism evidence="3 4">
    <name type="scientific">Bremerella cremea</name>
    <dbReference type="NCBI Taxonomy" id="1031537"/>
    <lineage>
        <taxon>Bacteria</taxon>
        <taxon>Pseudomonadati</taxon>
        <taxon>Planctomycetota</taxon>
        <taxon>Planctomycetia</taxon>
        <taxon>Pirellulales</taxon>
        <taxon>Pirellulaceae</taxon>
        <taxon>Bremerella</taxon>
    </lineage>
</organism>
<dbReference type="RefSeq" id="WP_114368733.1">
    <property type="nucleotide sequence ID" value="NZ_QPEX01000019.1"/>
</dbReference>
<feature type="transmembrane region" description="Helical" evidence="2">
    <location>
        <begin position="141"/>
        <end position="165"/>
    </location>
</feature>
<feature type="transmembrane region" description="Helical" evidence="2">
    <location>
        <begin position="46"/>
        <end position="71"/>
    </location>
</feature>
<keyword evidence="2" id="KW-0812">Transmembrane</keyword>
<evidence type="ECO:0000256" key="2">
    <source>
        <dbReference type="SAM" id="Phobius"/>
    </source>
</evidence>
<gene>
    <name evidence="3" type="ORF">DTL42_10795</name>
</gene>
<dbReference type="InterPro" id="IPR025098">
    <property type="entry name" value="DUF4013"/>
</dbReference>
<feature type="transmembrane region" description="Helical" evidence="2">
    <location>
        <begin position="106"/>
        <end position="129"/>
    </location>
</feature>
<reference evidence="3 4" key="1">
    <citation type="submission" date="2018-07" db="EMBL/GenBank/DDBJ databases">
        <title>Comparative genomes isolates from brazilian mangrove.</title>
        <authorList>
            <person name="De Araujo J.E."/>
            <person name="Taketani R.G."/>
            <person name="Silva M.C.P."/>
            <person name="Lourenco M.V."/>
            <person name="Oliveira V.M."/>
            <person name="Andreote F.D."/>
        </authorList>
    </citation>
    <scope>NUCLEOTIDE SEQUENCE [LARGE SCALE GENOMIC DNA]</scope>
    <source>
        <strain evidence="3 4">HEX PRIS-MGV</strain>
    </source>
</reference>
<dbReference type="Proteomes" id="UP000253562">
    <property type="component" value="Unassembled WGS sequence"/>
</dbReference>
<feature type="transmembrane region" description="Helical" evidence="2">
    <location>
        <begin position="202"/>
        <end position="235"/>
    </location>
</feature>
<dbReference type="EMBL" id="QPEX01000019">
    <property type="protein sequence ID" value="RCS50586.1"/>
    <property type="molecule type" value="Genomic_DNA"/>
</dbReference>
<proteinExistence type="predicted"/>